<proteinExistence type="predicted"/>
<dbReference type="Gene3D" id="3.30.200.20">
    <property type="entry name" value="Phosphorylase Kinase, domain 1"/>
    <property type="match status" value="1"/>
</dbReference>
<dbReference type="AlphaFoldDB" id="A0A183AF94"/>
<evidence type="ECO:0000313" key="2">
    <source>
        <dbReference type="EMBL" id="VDP76079.1"/>
    </source>
</evidence>
<reference evidence="2 3" key="2">
    <citation type="submission" date="2018-11" db="EMBL/GenBank/DDBJ databases">
        <authorList>
            <consortium name="Pathogen Informatics"/>
        </authorList>
    </citation>
    <scope>NUCLEOTIDE SEQUENCE [LARGE SCALE GENOMIC DNA]</scope>
    <source>
        <strain evidence="2 3">Egypt</strain>
    </source>
</reference>
<evidence type="ECO:0000313" key="3">
    <source>
        <dbReference type="Proteomes" id="UP000272942"/>
    </source>
</evidence>
<feature type="region of interest" description="Disordered" evidence="1">
    <location>
        <begin position="60"/>
        <end position="80"/>
    </location>
</feature>
<protein>
    <submittedName>
        <fullName evidence="4">Protein kinase domain-containing protein</fullName>
    </submittedName>
</protein>
<evidence type="ECO:0000313" key="4">
    <source>
        <dbReference type="WBParaSite" id="ECPE_0000564201-mRNA-1"/>
    </source>
</evidence>
<dbReference type="EMBL" id="UZAN01042503">
    <property type="protein sequence ID" value="VDP76079.1"/>
    <property type="molecule type" value="Genomic_DNA"/>
</dbReference>
<keyword evidence="3" id="KW-1185">Reference proteome</keyword>
<accession>A0A183AF94</accession>
<organism evidence="4">
    <name type="scientific">Echinostoma caproni</name>
    <dbReference type="NCBI Taxonomy" id="27848"/>
    <lineage>
        <taxon>Eukaryota</taxon>
        <taxon>Metazoa</taxon>
        <taxon>Spiralia</taxon>
        <taxon>Lophotrochozoa</taxon>
        <taxon>Platyhelminthes</taxon>
        <taxon>Trematoda</taxon>
        <taxon>Digenea</taxon>
        <taxon>Plagiorchiida</taxon>
        <taxon>Echinostomata</taxon>
        <taxon>Echinostomatoidea</taxon>
        <taxon>Echinostomatidae</taxon>
        <taxon>Echinostoma</taxon>
    </lineage>
</organism>
<reference evidence="4" key="1">
    <citation type="submission" date="2016-06" db="UniProtKB">
        <authorList>
            <consortium name="WormBaseParasite"/>
        </authorList>
    </citation>
    <scope>IDENTIFICATION</scope>
</reference>
<name>A0A183AF94_9TREM</name>
<dbReference type="Proteomes" id="UP000272942">
    <property type="component" value="Unassembled WGS sequence"/>
</dbReference>
<sequence length="266" mass="28627">MNQTDATSEDAYKCNQSAMVTDSGIGCQQMSFELQVPYGRINSAGTTTSGSFSSRQTVFTNPDSQHPGAPISSPSMGLRETGRLGIKNHTESAAGGKSSVSVDGINEKPTCCCTICGLPILSNQLRGAQSYQRINENCVSSDSGISSSVHEAADYRVAVKVESNRQPRQVLRMEVAVLRRLQGKPNVCTLFGCGLPPRFNYMVLSLQIISVTMIRRSFVLRITGNSLSPFPDVTPYTSALIPDGLVFRFFSTSATGSSNAQCFRLA</sequence>
<dbReference type="InterPro" id="IPR011009">
    <property type="entry name" value="Kinase-like_dom_sf"/>
</dbReference>
<dbReference type="WBParaSite" id="ECPE_0000564201-mRNA-1">
    <property type="protein sequence ID" value="ECPE_0000564201-mRNA-1"/>
    <property type="gene ID" value="ECPE_0000564201"/>
</dbReference>
<dbReference type="SUPFAM" id="SSF56112">
    <property type="entry name" value="Protein kinase-like (PK-like)"/>
    <property type="match status" value="1"/>
</dbReference>
<dbReference type="OrthoDB" id="6266330at2759"/>
<gene>
    <name evidence="2" type="ORF">ECPE_LOCUS5629</name>
</gene>
<evidence type="ECO:0000256" key="1">
    <source>
        <dbReference type="SAM" id="MobiDB-lite"/>
    </source>
</evidence>